<evidence type="ECO:0000256" key="8">
    <source>
        <dbReference type="PROSITE-ProRule" id="PRU00169"/>
    </source>
</evidence>
<reference evidence="12 13" key="1">
    <citation type="submission" date="2017-09" db="EMBL/GenBank/DDBJ databases">
        <title>Large-scale bioinformatics analysis of Bacillus genomes uncovers conserved roles of natural products in bacterial physiology.</title>
        <authorList>
            <consortium name="Agbiome Team Llc"/>
            <person name="Bleich R.M."/>
            <person name="Grubbs K.J."/>
            <person name="Santa Maria K.C."/>
            <person name="Allen S.E."/>
            <person name="Farag S."/>
            <person name="Shank E.A."/>
            <person name="Bowers A."/>
        </authorList>
    </citation>
    <scope>NUCLEOTIDE SEQUENCE [LARGE SCALE GENOMIC DNA]</scope>
    <source>
        <strain evidence="12 13">AFS070861</strain>
    </source>
</reference>
<feature type="domain" description="Response regulatory" evidence="10">
    <location>
        <begin position="3"/>
        <end position="116"/>
    </location>
</feature>
<keyword evidence="4" id="KW-0902">Two-component regulatory system</keyword>
<dbReference type="SUPFAM" id="SSF52172">
    <property type="entry name" value="CheY-like"/>
    <property type="match status" value="1"/>
</dbReference>
<dbReference type="Pfam" id="PF00072">
    <property type="entry name" value="Response_reg"/>
    <property type="match status" value="1"/>
</dbReference>
<dbReference type="InterPro" id="IPR036388">
    <property type="entry name" value="WH-like_DNA-bd_sf"/>
</dbReference>
<protein>
    <submittedName>
        <fullName evidence="12">DNA-binding response regulator</fullName>
    </submittedName>
</protein>
<evidence type="ECO:0000256" key="1">
    <source>
        <dbReference type="ARBA" id="ARBA00004496"/>
    </source>
</evidence>
<evidence type="ECO:0000313" key="13">
    <source>
        <dbReference type="Proteomes" id="UP000224386"/>
    </source>
</evidence>
<sequence>MHKIMIVEDDQKISKLLQSHISKYGYEGIITEDFEHVLTQFEDIKPDLVLLDINLPSFDGYYWCRQIRTISTCPIIFISARSGEMEQVMALEHGADDYITKPFHYEVVMAKIRSHLRRIYGEYAPKVEARVIEQSGLVLYPERMELKLNNTTCTLSKKETVLLEILMQRAPNIVSRGKILEKLWDDYTYVDDNTLSVNITRVRKKLEGIGIKNALETVRGAGYRLKITWENDEVL</sequence>
<organism evidence="12 13">
    <name type="scientific">Bacillus cereus</name>
    <dbReference type="NCBI Taxonomy" id="1396"/>
    <lineage>
        <taxon>Bacteria</taxon>
        <taxon>Bacillati</taxon>
        <taxon>Bacillota</taxon>
        <taxon>Bacilli</taxon>
        <taxon>Bacillales</taxon>
        <taxon>Bacillaceae</taxon>
        <taxon>Bacillus</taxon>
        <taxon>Bacillus cereus group</taxon>
    </lineage>
</organism>
<evidence type="ECO:0000256" key="4">
    <source>
        <dbReference type="ARBA" id="ARBA00023012"/>
    </source>
</evidence>
<dbReference type="EMBL" id="NVAP01000045">
    <property type="protein sequence ID" value="PFQ43326.1"/>
    <property type="molecule type" value="Genomic_DNA"/>
</dbReference>
<dbReference type="PANTHER" id="PTHR48111">
    <property type="entry name" value="REGULATOR OF RPOS"/>
    <property type="match status" value="1"/>
</dbReference>
<accession>A0A2B2LLF3</accession>
<keyword evidence="3 8" id="KW-0597">Phosphoprotein</keyword>
<dbReference type="PROSITE" id="PS51755">
    <property type="entry name" value="OMPR_PHOB"/>
    <property type="match status" value="1"/>
</dbReference>
<dbReference type="GO" id="GO:0000156">
    <property type="term" value="F:phosphorelay response regulator activity"/>
    <property type="evidence" value="ECO:0007669"/>
    <property type="project" value="TreeGrafter"/>
</dbReference>
<comment type="subcellular location">
    <subcellularLocation>
        <location evidence="1">Cytoplasm</location>
    </subcellularLocation>
</comment>
<evidence type="ECO:0000256" key="2">
    <source>
        <dbReference type="ARBA" id="ARBA00022490"/>
    </source>
</evidence>
<dbReference type="Gene3D" id="3.40.50.2300">
    <property type="match status" value="1"/>
</dbReference>
<dbReference type="InterPro" id="IPR011006">
    <property type="entry name" value="CheY-like_superfamily"/>
</dbReference>
<dbReference type="PANTHER" id="PTHR48111:SF31">
    <property type="entry name" value="TRANSCRIPTIONAL REGULATORY PROTEIN YXDJ"/>
    <property type="match status" value="1"/>
</dbReference>
<dbReference type="Proteomes" id="UP000224386">
    <property type="component" value="Unassembled WGS sequence"/>
</dbReference>
<dbReference type="InterPro" id="IPR039420">
    <property type="entry name" value="WalR-like"/>
</dbReference>
<dbReference type="CDD" id="cd18159">
    <property type="entry name" value="REC_OmpR_NsrR-like"/>
    <property type="match status" value="1"/>
</dbReference>
<dbReference type="GO" id="GO:0032993">
    <property type="term" value="C:protein-DNA complex"/>
    <property type="evidence" value="ECO:0007669"/>
    <property type="project" value="TreeGrafter"/>
</dbReference>
<dbReference type="SMART" id="SM00862">
    <property type="entry name" value="Trans_reg_C"/>
    <property type="match status" value="1"/>
</dbReference>
<evidence type="ECO:0000313" key="12">
    <source>
        <dbReference type="EMBL" id="PFQ43326.1"/>
    </source>
</evidence>
<dbReference type="FunFam" id="3.40.50.2300:FF:000065">
    <property type="entry name" value="DNA-binding response regulator"/>
    <property type="match status" value="1"/>
</dbReference>
<evidence type="ECO:0000259" key="11">
    <source>
        <dbReference type="PROSITE" id="PS51755"/>
    </source>
</evidence>
<proteinExistence type="predicted"/>
<dbReference type="Gene3D" id="1.10.10.10">
    <property type="entry name" value="Winged helix-like DNA-binding domain superfamily/Winged helix DNA-binding domain"/>
    <property type="match status" value="1"/>
</dbReference>
<dbReference type="InterPro" id="IPR001789">
    <property type="entry name" value="Sig_transdc_resp-reg_receiver"/>
</dbReference>
<comment type="caution">
    <text evidence="12">The sequence shown here is derived from an EMBL/GenBank/DDBJ whole genome shotgun (WGS) entry which is preliminary data.</text>
</comment>
<dbReference type="SMART" id="SM00448">
    <property type="entry name" value="REC"/>
    <property type="match status" value="1"/>
</dbReference>
<dbReference type="GO" id="GO:0006355">
    <property type="term" value="P:regulation of DNA-templated transcription"/>
    <property type="evidence" value="ECO:0007669"/>
    <property type="project" value="InterPro"/>
</dbReference>
<gene>
    <name evidence="12" type="ORF">COK05_22005</name>
</gene>
<dbReference type="Gene3D" id="6.10.250.690">
    <property type="match status" value="1"/>
</dbReference>
<keyword evidence="7" id="KW-0804">Transcription</keyword>
<dbReference type="SUPFAM" id="SSF46894">
    <property type="entry name" value="C-terminal effector domain of the bipartite response regulators"/>
    <property type="match status" value="1"/>
</dbReference>
<feature type="DNA-binding region" description="OmpR/PhoB-type" evidence="9">
    <location>
        <begin position="129"/>
        <end position="227"/>
    </location>
</feature>
<keyword evidence="6 9" id="KW-0238">DNA-binding</keyword>
<name>A0A2B2LLF3_BACCE</name>
<evidence type="ECO:0000259" key="10">
    <source>
        <dbReference type="PROSITE" id="PS50110"/>
    </source>
</evidence>
<evidence type="ECO:0000256" key="7">
    <source>
        <dbReference type="ARBA" id="ARBA00023163"/>
    </source>
</evidence>
<dbReference type="PROSITE" id="PS50110">
    <property type="entry name" value="RESPONSE_REGULATORY"/>
    <property type="match status" value="1"/>
</dbReference>
<dbReference type="GO" id="GO:0005829">
    <property type="term" value="C:cytosol"/>
    <property type="evidence" value="ECO:0007669"/>
    <property type="project" value="TreeGrafter"/>
</dbReference>
<evidence type="ECO:0000256" key="5">
    <source>
        <dbReference type="ARBA" id="ARBA00023015"/>
    </source>
</evidence>
<dbReference type="InterPro" id="IPR001867">
    <property type="entry name" value="OmpR/PhoB-type_DNA-bd"/>
</dbReference>
<feature type="domain" description="OmpR/PhoB-type" evidence="11">
    <location>
        <begin position="129"/>
        <end position="227"/>
    </location>
</feature>
<evidence type="ECO:0000256" key="3">
    <source>
        <dbReference type="ARBA" id="ARBA00022553"/>
    </source>
</evidence>
<evidence type="ECO:0000256" key="9">
    <source>
        <dbReference type="PROSITE-ProRule" id="PRU01091"/>
    </source>
</evidence>
<keyword evidence="2" id="KW-0963">Cytoplasm</keyword>
<dbReference type="CDD" id="cd00383">
    <property type="entry name" value="trans_reg_C"/>
    <property type="match status" value="1"/>
</dbReference>
<keyword evidence="5" id="KW-0805">Transcription regulation</keyword>
<dbReference type="InterPro" id="IPR016032">
    <property type="entry name" value="Sig_transdc_resp-reg_C-effctor"/>
</dbReference>
<dbReference type="Pfam" id="PF00486">
    <property type="entry name" value="Trans_reg_C"/>
    <property type="match status" value="1"/>
</dbReference>
<evidence type="ECO:0000256" key="6">
    <source>
        <dbReference type="ARBA" id="ARBA00023125"/>
    </source>
</evidence>
<dbReference type="GO" id="GO:0000976">
    <property type="term" value="F:transcription cis-regulatory region binding"/>
    <property type="evidence" value="ECO:0007669"/>
    <property type="project" value="TreeGrafter"/>
</dbReference>
<feature type="modified residue" description="4-aspartylphosphate" evidence="8">
    <location>
        <position position="52"/>
    </location>
</feature>
<dbReference type="RefSeq" id="WP_098614249.1">
    <property type="nucleotide sequence ID" value="NZ_NUMH01000010.1"/>
</dbReference>
<dbReference type="AlphaFoldDB" id="A0A2B2LLF3"/>